<feature type="region of interest" description="Disordered" evidence="1">
    <location>
        <begin position="63"/>
        <end position="86"/>
    </location>
</feature>
<comment type="caution">
    <text evidence="2">The sequence shown here is derived from an EMBL/GenBank/DDBJ whole genome shotgun (WGS) entry which is preliminary data.</text>
</comment>
<dbReference type="Gramene" id="GBG69719">
    <property type="protein sequence ID" value="GBG69719"/>
    <property type="gene ID" value="CBR_g4551"/>
</dbReference>
<proteinExistence type="predicted"/>
<feature type="region of interest" description="Disordered" evidence="1">
    <location>
        <begin position="238"/>
        <end position="263"/>
    </location>
</feature>
<dbReference type="EMBL" id="BFEA01000119">
    <property type="protein sequence ID" value="GBG69719.1"/>
    <property type="molecule type" value="Genomic_DNA"/>
</dbReference>
<dbReference type="AlphaFoldDB" id="A0A388KI49"/>
<keyword evidence="3" id="KW-1185">Reference proteome</keyword>
<evidence type="ECO:0000313" key="2">
    <source>
        <dbReference type="EMBL" id="GBG69719.1"/>
    </source>
</evidence>
<feature type="compositionally biased region" description="Basic and acidic residues" evidence="1">
    <location>
        <begin position="151"/>
        <end position="165"/>
    </location>
</feature>
<protein>
    <submittedName>
        <fullName evidence="2">Uncharacterized protein</fullName>
    </submittedName>
</protein>
<organism evidence="2 3">
    <name type="scientific">Chara braunii</name>
    <name type="common">Braun's stonewort</name>
    <dbReference type="NCBI Taxonomy" id="69332"/>
    <lineage>
        <taxon>Eukaryota</taxon>
        <taxon>Viridiplantae</taxon>
        <taxon>Streptophyta</taxon>
        <taxon>Charophyceae</taxon>
        <taxon>Charales</taxon>
        <taxon>Characeae</taxon>
        <taxon>Chara</taxon>
    </lineage>
</organism>
<reference evidence="2 3" key="1">
    <citation type="journal article" date="2018" name="Cell">
        <title>The Chara Genome: Secondary Complexity and Implications for Plant Terrestrialization.</title>
        <authorList>
            <person name="Nishiyama T."/>
            <person name="Sakayama H."/>
            <person name="Vries J.D."/>
            <person name="Buschmann H."/>
            <person name="Saint-Marcoux D."/>
            <person name="Ullrich K.K."/>
            <person name="Haas F.B."/>
            <person name="Vanderstraeten L."/>
            <person name="Becker D."/>
            <person name="Lang D."/>
            <person name="Vosolsobe S."/>
            <person name="Rombauts S."/>
            <person name="Wilhelmsson P.K.I."/>
            <person name="Janitza P."/>
            <person name="Kern R."/>
            <person name="Heyl A."/>
            <person name="Rumpler F."/>
            <person name="Villalobos L.I.A.C."/>
            <person name="Clay J.M."/>
            <person name="Skokan R."/>
            <person name="Toyoda A."/>
            <person name="Suzuki Y."/>
            <person name="Kagoshima H."/>
            <person name="Schijlen E."/>
            <person name="Tajeshwar N."/>
            <person name="Catarino B."/>
            <person name="Hetherington A.J."/>
            <person name="Saltykova A."/>
            <person name="Bonnot C."/>
            <person name="Breuninger H."/>
            <person name="Symeonidi A."/>
            <person name="Radhakrishnan G.V."/>
            <person name="Van Nieuwerburgh F."/>
            <person name="Deforce D."/>
            <person name="Chang C."/>
            <person name="Karol K.G."/>
            <person name="Hedrich R."/>
            <person name="Ulvskov P."/>
            <person name="Glockner G."/>
            <person name="Delwiche C.F."/>
            <person name="Petrasek J."/>
            <person name="Van de Peer Y."/>
            <person name="Friml J."/>
            <person name="Beilby M."/>
            <person name="Dolan L."/>
            <person name="Kohara Y."/>
            <person name="Sugano S."/>
            <person name="Fujiyama A."/>
            <person name="Delaux P.-M."/>
            <person name="Quint M."/>
            <person name="TheiBen G."/>
            <person name="Hagemann M."/>
            <person name="Harholt J."/>
            <person name="Dunand C."/>
            <person name="Zachgo S."/>
            <person name="Langdale J."/>
            <person name="Maumus F."/>
            <person name="Straeten D.V.D."/>
            <person name="Gould S.B."/>
            <person name="Rensing S.A."/>
        </authorList>
    </citation>
    <scope>NUCLEOTIDE SEQUENCE [LARGE SCALE GENOMIC DNA]</scope>
    <source>
        <strain evidence="2 3">S276</strain>
    </source>
</reference>
<gene>
    <name evidence="2" type="ORF">CBR_g4551</name>
</gene>
<feature type="region of interest" description="Disordered" evidence="1">
    <location>
        <begin position="130"/>
        <end position="165"/>
    </location>
</feature>
<dbReference type="Proteomes" id="UP000265515">
    <property type="component" value="Unassembled WGS sequence"/>
</dbReference>
<evidence type="ECO:0000313" key="3">
    <source>
        <dbReference type="Proteomes" id="UP000265515"/>
    </source>
</evidence>
<evidence type="ECO:0000256" key="1">
    <source>
        <dbReference type="SAM" id="MobiDB-lite"/>
    </source>
</evidence>
<accession>A0A388KI49</accession>
<sequence>MSLLASGNIGIRPLSKVAACRVEDVHRAGMGRVEGREADAGIVRMMRGKANCCVLRAAEDRNARGKNGVAEEGDPNGKMEDDDDDDWEKAADRFTGCEDPVPQKVCHDGDGELSSGQDDLKSFEEDGHISSWNGVRKSDNGAGCEFNPVQEKGKHPGELRDDARDQDVHQCKLVTREMCSDEGNCCGEDFKGKEDKTGVVLGKGPEVFAVSVTSGAKLAGRWDWGAIGEYESVMSGAMEKHRDRREQGVDWREEGRNERQEKLGKAAEVVKTLRVDTSPSMYGGTGCVQSENAVEKRTWANVISLVNKPVTKAEIREGLLLSEGNRRSYSRGTRQGLHKASGLRNCDGESDVPCRDEALRIAAVTRKKSFECMERVDGKMVMAGEVQEDSHASACFFDTPDRAPG</sequence>
<name>A0A388KI49_CHABU</name>